<comment type="function">
    <text evidence="7">Catalyzes the transfer of the diacylglyceryl group from phosphatidylglycerol to the sulfhydryl group of the N-terminal cysteine of a prolipoprotein, the first step in the formation of mature lipoproteins.</text>
</comment>
<keyword evidence="4 7" id="KW-0812">Transmembrane</keyword>
<dbReference type="eggNOG" id="COG0682">
    <property type="taxonomic scope" value="Bacteria"/>
</dbReference>
<dbReference type="AlphaFoldDB" id="F4XI85"/>
<name>F4XI85_9CYAN</name>
<dbReference type="EC" id="2.5.1.145" evidence="7"/>
<organism evidence="8 9">
    <name type="scientific">Moorena producens 3L</name>
    <dbReference type="NCBI Taxonomy" id="489825"/>
    <lineage>
        <taxon>Bacteria</taxon>
        <taxon>Bacillati</taxon>
        <taxon>Cyanobacteriota</taxon>
        <taxon>Cyanophyceae</taxon>
        <taxon>Coleofasciculales</taxon>
        <taxon>Coleofasciculaceae</taxon>
        <taxon>Moorena</taxon>
    </lineage>
</organism>
<keyword evidence="6 7" id="KW-0472">Membrane</keyword>
<evidence type="ECO:0000313" key="8">
    <source>
        <dbReference type="EMBL" id="EGJ35618.1"/>
    </source>
</evidence>
<evidence type="ECO:0000256" key="5">
    <source>
        <dbReference type="ARBA" id="ARBA00022989"/>
    </source>
</evidence>
<dbReference type="PROSITE" id="PS01311">
    <property type="entry name" value="LGT"/>
    <property type="match status" value="1"/>
</dbReference>
<evidence type="ECO:0000256" key="1">
    <source>
        <dbReference type="ARBA" id="ARBA00007150"/>
    </source>
</evidence>
<comment type="similarity">
    <text evidence="1 7">Belongs to the Lgt family.</text>
</comment>
<dbReference type="HOGENOM" id="CLU_013386_1_2_3"/>
<keyword evidence="8" id="KW-0449">Lipoprotein</keyword>
<keyword evidence="9" id="KW-1185">Reference proteome</keyword>
<feature type="transmembrane region" description="Helical" evidence="7">
    <location>
        <begin position="240"/>
        <end position="258"/>
    </location>
</feature>
<dbReference type="Proteomes" id="UP000003959">
    <property type="component" value="Unassembled WGS sequence"/>
</dbReference>
<dbReference type="GO" id="GO:0008961">
    <property type="term" value="F:phosphatidylglycerol-prolipoprotein diacylglyceryl transferase activity"/>
    <property type="evidence" value="ECO:0007669"/>
    <property type="project" value="UniProtKB-UniRule"/>
</dbReference>
<dbReference type="HAMAP" id="MF_01147">
    <property type="entry name" value="Lgt"/>
    <property type="match status" value="1"/>
</dbReference>
<feature type="transmembrane region" description="Helical" evidence="7">
    <location>
        <begin position="273"/>
        <end position="294"/>
    </location>
</feature>
<evidence type="ECO:0000256" key="2">
    <source>
        <dbReference type="ARBA" id="ARBA00022475"/>
    </source>
</evidence>
<comment type="subcellular location">
    <subcellularLocation>
        <location evidence="7">Cell membrane</location>
        <topology evidence="7">Multi-pass membrane protein</topology>
    </subcellularLocation>
</comment>
<dbReference type="NCBIfam" id="TIGR00544">
    <property type="entry name" value="lgt"/>
    <property type="match status" value="1"/>
</dbReference>
<accession>F4XI85</accession>
<dbReference type="UniPathway" id="UPA00664"/>
<dbReference type="PANTHER" id="PTHR30589:SF0">
    <property type="entry name" value="PHOSPHATIDYLGLYCEROL--PROLIPOPROTEIN DIACYLGLYCERYL TRANSFERASE"/>
    <property type="match status" value="1"/>
</dbReference>
<dbReference type="EMBL" id="GL890816">
    <property type="protein sequence ID" value="EGJ35618.1"/>
    <property type="molecule type" value="Genomic_DNA"/>
</dbReference>
<feature type="transmembrane region" description="Helical" evidence="7">
    <location>
        <begin position="118"/>
        <end position="143"/>
    </location>
</feature>
<reference evidence="9" key="1">
    <citation type="journal article" date="2011" name="Proc. Natl. Acad. Sci. U.S.A.">
        <title>Genomic insights into the physiology and ecology of the marine filamentous cyanobacterium Lyngbya majuscula.</title>
        <authorList>
            <person name="Jones A.C."/>
            <person name="Monroe E.A."/>
            <person name="Podell S."/>
            <person name="Hess W.R."/>
            <person name="Klages S."/>
            <person name="Esquenazi E."/>
            <person name="Niessen S."/>
            <person name="Hoover H."/>
            <person name="Rothmann M."/>
            <person name="Lasken R.S."/>
            <person name="Yates J.R.III."/>
            <person name="Reinhardt R."/>
            <person name="Kube M."/>
            <person name="Burkart M.D."/>
            <person name="Allen E.E."/>
            <person name="Dorrestein P.C."/>
            <person name="Gerwick W.H."/>
            <person name="Gerwick L."/>
        </authorList>
    </citation>
    <scope>NUCLEOTIDE SEQUENCE [LARGE SCALE GENOMIC DNA]</scope>
    <source>
        <strain evidence="9">3L</strain>
    </source>
</reference>
<comment type="catalytic activity">
    <reaction evidence="7">
        <text>L-cysteinyl-[prolipoprotein] + a 1,2-diacyl-sn-glycero-3-phospho-(1'-sn-glycerol) = an S-1,2-diacyl-sn-glyceryl-L-cysteinyl-[prolipoprotein] + sn-glycerol 1-phosphate + H(+)</text>
        <dbReference type="Rhea" id="RHEA:56712"/>
        <dbReference type="Rhea" id="RHEA-COMP:14679"/>
        <dbReference type="Rhea" id="RHEA-COMP:14680"/>
        <dbReference type="ChEBI" id="CHEBI:15378"/>
        <dbReference type="ChEBI" id="CHEBI:29950"/>
        <dbReference type="ChEBI" id="CHEBI:57685"/>
        <dbReference type="ChEBI" id="CHEBI:64716"/>
        <dbReference type="ChEBI" id="CHEBI:140658"/>
        <dbReference type="EC" id="2.5.1.145"/>
    </reaction>
</comment>
<feature type="transmembrane region" description="Helical" evidence="7">
    <location>
        <begin position="210"/>
        <end position="228"/>
    </location>
</feature>
<proteinExistence type="inferred from homology"/>
<keyword evidence="3 7" id="KW-0808">Transferase</keyword>
<evidence type="ECO:0000256" key="7">
    <source>
        <dbReference type="HAMAP-Rule" id="MF_01147"/>
    </source>
</evidence>
<keyword evidence="5 7" id="KW-1133">Transmembrane helix</keyword>
<feature type="binding site" evidence="7">
    <location>
        <position position="169"/>
    </location>
    <ligand>
        <name>a 1,2-diacyl-sn-glycero-3-phospho-(1'-sn-glycerol)</name>
        <dbReference type="ChEBI" id="CHEBI:64716"/>
    </ligand>
</feature>
<feature type="transmembrane region" description="Helical" evidence="7">
    <location>
        <begin position="54"/>
        <end position="74"/>
    </location>
</feature>
<feature type="transmembrane region" description="Helical" evidence="7">
    <location>
        <begin position="150"/>
        <end position="168"/>
    </location>
</feature>
<dbReference type="GO" id="GO:0042158">
    <property type="term" value="P:lipoprotein biosynthetic process"/>
    <property type="evidence" value="ECO:0007669"/>
    <property type="project" value="UniProtKB-UniRule"/>
</dbReference>
<protein>
    <recommendedName>
        <fullName evidence="7">Phosphatidylglycerol--prolipoprotein diacylglyceryl transferase</fullName>
        <ecNumber evidence="7">2.5.1.145</ecNumber>
    </recommendedName>
</protein>
<dbReference type="PANTHER" id="PTHR30589">
    <property type="entry name" value="PROLIPOPROTEIN DIACYLGLYCERYL TRANSFERASE"/>
    <property type="match status" value="1"/>
</dbReference>
<dbReference type="Pfam" id="PF01790">
    <property type="entry name" value="LGT"/>
    <property type="match status" value="1"/>
</dbReference>
<evidence type="ECO:0000256" key="3">
    <source>
        <dbReference type="ARBA" id="ARBA00022679"/>
    </source>
</evidence>
<comment type="pathway">
    <text evidence="7">Protein modification; lipoprotein biosynthesis (diacylglyceryl transfer).</text>
</comment>
<evidence type="ECO:0000313" key="9">
    <source>
        <dbReference type="Proteomes" id="UP000003959"/>
    </source>
</evidence>
<evidence type="ECO:0000256" key="6">
    <source>
        <dbReference type="ARBA" id="ARBA00023136"/>
    </source>
</evidence>
<gene>
    <name evidence="7" type="primary">lgt</name>
    <name evidence="8" type="ORF">LYNGBM3L_01430</name>
</gene>
<keyword evidence="2 7" id="KW-1003">Cell membrane</keyword>
<dbReference type="GO" id="GO:0005886">
    <property type="term" value="C:plasma membrane"/>
    <property type="evidence" value="ECO:0007669"/>
    <property type="project" value="UniProtKB-SubCell"/>
</dbReference>
<sequence>MLTLTDALGDYNETCGLLPMDKSMLQAISALTLGFQFTSPGPIIVELGPLTIRWYGLLIASAVLIGVSLSQYLAKSRNVNPDLLGDLAIWLVISAIPGARLYYVLFQWKQYAQRPDQIIAIWNGGIAIHGAILGGILAAIIFARLNKLSVWLLVDLVVPSLILGQAIGRWGNFFNSEAFGAPTDLPWKLYIPLGQRPLSFNNFDYFHPTFLYESVWNLLVFGLLMTLFFRDLRRKPHLKVGTMALVYMVAYSTGRFWIEALRMDSLMLGPLRIAQVVSLVAIALGVAGLGWLYWIGRSLPDVVPVDNQQWDTVSK</sequence>
<evidence type="ECO:0000256" key="4">
    <source>
        <dbReference type="ARBA" id="ARBA00022692"/>
    </source>
</evidence>
<dbReference type="InterPro" id="IPR001640">
    <property type="entry name" value="Lgt"/>
</dbReference>
<feature type="transmembrane region" description="Helical" evidence="7">
    <location>
        <begin position="86"/>
        <end position="106"/>
    </location>
</feature>